<evidence type="ECO:0000256" key="2">
    <source>
        <dbReference type="ARBA" id="ARBA00022448"/>
    </source>
</evidence>
<keyword evidence="4" id="KW-0812">Transmembrane</keyword>
<evidence type="ECO:0000256" key="5">
    <source>
        <dbReference type="ARBA" id="ARBA00023136"/>
    </source>
</evidence>
<sequence>MISNKLLQKIVFFLVLLLPLASHAQETSGTLSGTVSDSAGQALPGATVTAIHQPSGTKYAIATDKGGHYYLPNLRIGGPYSVEATMISMAPSKKEGITVRLGSAVQINFALTDNTKQLGEVVIKATKGGPRINNYGSGKNISAAQVKNMPTVARSITDITRLVPQASKDNSFGGSNFRYNNVTIDGAINNDAIGFSPSLGGQSGTSGMAGSSTRTNPISLDAIEDMQVYLAPYDVKIGNFTGGSVNAVTRSGTNTLSGSVYGFGRNAALTGNDRVGTLGKMNSDFYDYQTGLRVGFPIIKNKLFFFSNEEITHRQDPVQLMAGQAETSQILSLADARAISAASPFDAGTAGAFNTYAKSTKFFNRLDWNINDKNQLAIRNNTILSEATSMDRDQQDFRFSSMAYLQKNNQSSTVAELKSRLNNRLSGNVLVGYTMVNDSRDPLSDPSLPQVQIAGRTPGTTIYLGTDREASIFNMKQRTLELTANLNYNVGKNRFTIGTHNELYRITYGFVNGWNGRVDYNSIEDYLSNKPYRVRGAYNYADNSRDYILNHPGAQFNVNMYSLYLQDEISVSDQLKVIPGLRADITDLPDMPQLNDKIHSALADPYFGTTYSYTPLSRITNQFLNKVQLSPRIGFRYDWFGDQSLIFRGGAGLFTGRIPMAWLAYAYYNTGNSYGAVDQKADKKPFVPGSNPLSGGANGIGGFVQQNGTVISNSNSGQTQVDLIDNDFVMPQVLRGSLAADYTTSNQWKFTIEGIYTKNIKDVLFQQLNVQDNPTYFAYDKLHQQPIYSGTVDQRFSNIYLLSNTSRGYRYSLTGSIAKTIGDELQASVSYTYGQSKDLSNGVRNSMESNWQLNQSLVPNNPTLANSNFDIRNRIVSSISYNKAWAKAGRTNISLFFSAQSGSPFSYGIVNNSVQGLPQQVSLAYIPQRDEAIRFFQDNAISGTAVQQANAFNTYIDQDSYLSSRRGQFTERNKGRTPWNVQADLHLSHDIFINQEKKQVITITADIMNLTNLINKNWGIQYFSPNTFNSTASVGLTPVLFPPQQNAGGYPLYQFTTPGKPYSIDYYGSRTQAQLGLRYTF</sequence>
<feature type="domain" description="TonB-dependent transporter Oar-like beta-barrel" evidence="8">
    <location>
        <begin position="354"/>
        <end position="1035"/>
    </location>
</feature>
<evidence type="ECO:0000313" key="9">
    <source>
        <dbReference type="EMBL" id="EHQ25994.1"/>
    </source>
</evidence>
<dbReference type="STRING" id="714943.Mucpa_1841"/>
<keyword evidence="9" id="KW-0675">Receptor</keyword>
<reference evidence="9" key="1">
    <citation type="submission" date="2011-09" db="EMBL/GenBank/DDBJ databases">
        <title>The permanent draft genome of Mucilaginibacter paludis DSM 18603.</title>
        <authorList>
            <consortium name="US DOE Joint Genome Institute (JGI-PGF)"/>
            <person name="Lucas S."/>
            <person name="Han J."/>
            <person name="Lapidus A."/>
            <person name="Bruce D."/>
            <person name="Goodwin L."/>
            <person name="Pitluck S."/>
            <person name="Peters L."/>
            <person name="Kyrpides N."/>
            <person name="Mavromatis K."/>
            <person name="Ivanova N."/>
            <person name="Mikhailova N."/>
            <person name="Held B."/>
            <person name="Detter J.C."/>
            <person name="Tapia R."/>
            <person name="Han C."/>
            <person name="Land M."/>
            <person name="Hauser L."/>
            <person name="Markowitz V."/>
            <person name="Cheng J.-F."/>
            <person name="Hugenholtz P."/>
            <person name="Woyke T."/>
            <person name="Wu D."/>
            <person name="Tindall B."/>
            <person name="Brambilla E."/>
            <person name="Klenk H.-P."/>
            <person name="Eisen J.A."/>
        </authorList>
    </citation>
    <scope>NUCLEOTIDE SEQUENCE [LARGE SCALE GENOMIC DNA]</scope>
    <source>
        <strain evidence="9">DSM 18603</strain>
    </source>
</reference>
<dbReference type="Pfam" id="PF25183">
    <property type="entry name" value="OMP_b-brl_4"/>
    <property type="match status" value="2"/>
</dbReference>
<dbReference type="eggNOG" id="COG4771">
    <property type="taxonomic scope" value="Bacteria"/>
</dbReference>
<dbReference type="PANTHER" id="PTHR30069:SF46">
    <property type="entry name" value="OAR PROTEIN"/>
    <property type="match status" value="1"/>
</dbReference>
<dbReference type="OrthoDB" id="9768147at2"/>
<protein>
    <submittedName>
        <fullName evidence="9">TonB-dependent receptor plug</fullName>
    </submittedName>
</protein>
<feature type="domain" description="TonB-dependent transporter Oar-like beta-barrel" evidence="8">
    <location>
        <begin position="248"/>
        <end position="317"/>
    </location>
</feature>
<keyword evidence="5" id="KW-0472">Membrane</keyword>
<feature type="chain" id="PRO_5003557200" evidence="7">
    <location>
        <begin position="25"/>
        <end position="1081"/>
    </location>
</feature>
<evidence type="ECO:0000256" key="4">
    <source>
        <dbReference type="ARBA" id="ARBA00022692"/>
    </source>
</evidence>
<keyword evidence="2" id="KW-0813">Transport</keyword>
<dbReference type="InterPro" id="IPR013784">
    <property type="entry name" value="Carb-bd-like_fold"/>
</dbReference>
<dbReference type="InterPro" id="IPR057601">
    <property type="entry name" value="Oar-like_b-barrel"/>
</dbReference>
<dbReference type="InterPro" id="IPR039426">
    <property type="entry name" value="TonB-dep_rcpt-like"/>
</dbReference>
<dbReference type="Pfam" id="PF13620">
    <property type="entry name" value="CarboxypepD_reg"/>
    <property type="match status" value="1"/>
</dbReference>
<dbReference type="Gene3D" id="2.60.40.1120">
    <property type="entry name" value="Carboxypeptidase-like, regulatory domain"/>
    <property type="match status" value="1"/>
</dbReference>
<dbReference type="GO" id="GO:0030246">
    <property type="term" value="F:carbohydrate binding"/>
    <property type="evidence" value="ECO:0007669"/>
    <property type="project" value="InterPro"/>
</dbReference>
<dbReference type="InterPro" id="IPR036942">
    <property type="entry name" value="Beta-barrel_TonB_sf"/>
</dbReference>
<dbReference type="GO" id="GO:0009279">
    <property type="term" value="C:cell outer membrane"/>
    <property type="evidence" value="ECO:0007669"/>
    <property type="project" value="UniProtKB-SubCell"/>
</dbReference>
<feature type="signal peptide" evidence="7">
    <location>
        <begin position="1"/>
        <end position="24"/>
    </location>
</feature>
<dbReference type="HOGENOM" id="CLU_006298_1_0_10"/>
<keyword evidence="7" id="KW-0732">Signal</keyword>
<dbReference type="RefSeq" id="WP_008505920.1">
    <property type="nucleotide sequence ID" value="NZ_CM001403.1"/>
</dbReference>
<dbReference type="Gene3D" id="2.40.170.20">
    <property type="entry name" value="TonB-dependent receptor, beta-barrel domain"/>
    <property type="match status" value="1"/>
</dbReference>
<organism evidence="9 10">
    <name type="scientific">Mucilaginibacter paludis DSM 18603</name>
    <dbReference type="NCBI Taxonomy" id="714943"/>
    <lineage>
        <taxon>Bacteria</taxon>
        <taxon>Pseudomonadati</taxon>
        <taxon>Bacteroidota</taxon>
        <taxon>Sphingobacteriia</taxon>
        <taxon>Sphingobacteriales</taxon>
        <taxon>Sphingobacteriaceae</taxon>
        <taxon>Mucilaginibacter</taxon>
    </lineage>
</organism>
<evidence type="ECO:0000256" key="3">
    <source>
        <dbReference type="ARBA" id="ARBA00022452"/>
    </source>
</evidence>
<evidence type="ECO:0000256" key="1">
    <source>
        <dbReference type="ARBA" id="ARBA00004571"/>
    </source>
</evidence>
<accession>H1YBN1</accession>
<evidence type="ECO:0000313" key="10">
    <source>
        <dbReference type="Proteomes" id="UP000002774"/>
    </source>
</evidence>
<keyword evidence="3" id="KW-1134">Transmembrane beta strand</keyword>
<evidence type="ECO:0000259" key="8">
    <source>
        <dbReference type="Pfam" id="PF25183"/>
    </source>
</evidence>
<dbReference type="PANTHER" id="PTHR30069">
    <property type="entry name" value="TONB-DEPENDENT OUTER MEMBRANE RECEPTOR"/>
    <property type="match status" value="1"/>
</dbReference>
<name>H1YBN1_9SPHI</name>
<dbReference type="GO" id="GO:0044718">
    <property type="term" value="P:siderophore transmembrane transport"/>
    <property type="evidence" value="ECO:0007669"/>
    <property type="project" value="TreeGrafter"/>
</dbReference>
<proteinExistence type="predicted"/>
<comment type="subcellular location">
    <subcellularLocation>
        <location evidence="1">Cell outer membrane</location>
        <topology evidence="1">Multi-pass membrane protein</topology>
    </subcellularLocation>
</comment>
<gene>
    <name evidence="9" type="ORF">Mucpa_1841</name>
</gene>
<dbReference type="Proteomes" id="UP000002774">
    <property type="component" value="Chromosome"/>
</dbReference>
<evidence type="ECO:0000256" key="6">
    <source>
        <dbReference type="ARBA" id="ARBA00023237"/>
    </source>
</evidence>
<dbReference type="SUPFAM" id="SSF56935">
    <property type="entry name" value="Porins"/>
    <property type="match status" value="1"/>
</dbReference>
<keyword evidence="10" id="KW-1185">Reference proteome</keyword>
<dbReference type="SUPFAM" id="SSF49452">
    <property type="entry name" value="Starch-binding domain-like"/>
    <property type="match status" value="1"/>
</dbReference>
<evidence type="ECO:0000256" key="7">
    <source>
        <dbReference type="SAM" id="SignalP"/>
    </source>
</evidence>
<dbReference type="EMBL" id="CM001403">
    <property type="protein sequence ID" value="EHQ25994.1"/>
    <property type="molecule type" value="Genomic_DNA"/>
</dbReference>
<dbReference type="GO" id="GO:0015344">
    <property type="term" value="F:siderophore uptake transmembrane transporter activity"/>
    <property type="evidence" value="ECO:0007669"/>
    <property type="project" value="TreeGrafter"/>
</dbReference>
<keyword evidence="6" id="KW-0998">Cell outer membrane</keyword>
<dbReference type="AlphaFoldDB" id="H1YBN1"/>